<dbReference type="Gene3D" id="3.40.50.300">
    <property type="entry name" value="P-loop containing nucleotide triphosphate hydrolases"/>
    <property type="match status" value="1"/>
</dbReference>
<dbReference type="PANTHER" id="PTHR10039">
    <property type="entry name" value="AMELOGENIN"/>
    <property type="match status" value="1"/>
</dbReference>
<dbReference type="InterPro" id="IPR056693">
    <property type="entry name" value="DUF7791"/>
</dbReference>
<evidence type="ECO:0000256" key="1">
    <source>
        <dbReference type="ARBA" id="ARBA00022737"/>
    </source>
</evidence>
<gene>
    <name evidence="5" type="ORF">K402DRAFT_454666</name>
</gene>
<proteinExistence type="predicted"/>
<dbReference type="SUPFAM" id="SSF52540">
    <property type="entry name" value="P-loop containing nucleoside triphosphate hydrolases"/>
    <property type="match status" value="1"/>
</dbReference>
<dbReference type="Proteomes" id="UP000800041">
    <property type="component" value="Unassembled WGS sequence"/>
</dbReference>
<keyword evidence="6" id="KW-1185">Reference proteome</keyword>
<organism evidence="5 6">
    <name type="scientific">Aulographum hederae CBS 113979</name>
    <dbReference type="NCBI Taxonomy" id="1176131"/>
    <lineage>
        <taxon>Eukaryota</taxon>
        <taxon>Fungi</taxon>
        <taxon>Dikarya</taxon>
        <taxon>Ascomycota</taxon>
        <taxon>Pezizomycotina</taxon>
        <taxon>Dothideomycetes</taxon>
        <taxon>Pleosporomycetidae</taxon>
        <taxon>Aulographales</taxon>
        <taxon>Aulographaceae</taxon>
    </lineage>
</organism>
<accession>A0A6G1GYE5</accession>
<feature type="compositionally biased region" description="Low complexity" evidence="2">
    <location>
        <begin position="1032"/>
        <end position="1041"/>
    </location>
</feature>
<dbReference type="InterPro" id="IPR027417">
    <property type="entry name" value="P-loop_NTPase"/>
</dbReference>
<dbReference type="Pfam" id="PF24883">
    <property type="entry name" value="NPHP3_N"/>
    <property type="match status" value="1"/>
</dbReference>
<name>A0A6G1GYE5_9PEZI</name>
<dbReference type="EMBL" id="ML977159">
    <property type="protein sequence ID" value="KAF1985983.1"/>
    <property type="molecule type" value="Genomic_DNA"/>
</dbReference>
<evidence type="ECO:0000313" key="6">
    <source>
        <dbReference type="Proteomes" id="UP000800041"/>
    </source>
</evidence>
<dbReference type="OrthoDB" id="443402at2759"/>
<feature type="region of interest" description="Disordered" evidence="2">
    <location>
        <begin position="1032"/>
        <end position="1052"/>
    </location>
</feature>
<reference evidence="5" key="1">
    <citation type="journal article" date="2020" name="Stud. Mycol.">
        <title>101 Dothideomycetes genomes: a test case for predicting lifestyles and emergence of pathogens.</title>
        <authorList>
            <person name="Haridas S."/>
            <person name="Albert R."/>
            <person name="Binder M."/>
            <person name="Bloem J."/>
            <person name="Labutti K."/>
            <person name="Salamov A."/>
            <person name="Andreopoulos B."/>
            <person name="Baker S."/>
            <person name="Barry K."/>
            <person name="Bills G."/>
            <person name="Bluhm B."/>
            <person name="Cannon C."/>
            <person name="Castanera R."/>
            <person name="Culley D."/>
            <person name="Daum C."/>
            <person name="Ezra D."/>
            <person name="Gonzalez J."/>
            <person name="Henrissat B."/>
            <person name="Kuo A."/>
            <person name="Liang C."/>
            <person name="Lipzen A."/>
            <person name="Lutzoni F."/>
            <person name="Magnuson J."/>
            <person name="Mondo S."/>
            <person name="Nolan M."/>
            <person name="Ohm R."/>
            <person name="Pangilinan J."/>
            <person name="Park H.-J."/>
            <person name="Ramirez L."/>
            <person name="Alfaro M."/>
            <person name="Sun H."/>
            <person name="Tritt A."/>
            <person name="Yoshinaga Y."/>
            <person name="Zwiers L.-H."/>
            <person name="Turgeon B."/>
            <person name="Goodwin S."/>
            <person name="Spatafora J."/>
            <person name="Crous P."/>
            <person name="Grigoriev I."/>
        </authorList>
    </citation>
    <scope>NUCLEOTIDE SEQUENCE</scope>
    <source>
        <strain evidence="5">CBS 113979</strain>
    </source>
</reference>
<keyword evidence="1" id="KW-0677">Repeat</keyword>
<sequence length="1212" mass="137380">MDPLSALGLAANVVQFVEFGAKIVSRSHTLYKSGQLVDWRDLQATANELALLFKTLKRSTTTISSVPQFKPEEQALYRLAEECADVAHELNEVTEGLKVDTEKSRRVWRSIRHALQSVYKDEKLEQLNKRLNGFRDQLNTHILVSLKCNIDLISIQQSARFDLQGEATRRIIQILLDERDNFTAKLQSQIDVITHLAETLDATITADGDRTRSQLHDTIENLQLRDVEQSYESFSRPWTIEAERVQRVHFENHVLEKLYDGLTKERQEDIAQAHKRTFEWIYSNSAIQENAQLNFSKWLSEDTNLYWVSGKAGSGKSTLMKYIDENPKTRELLTTWAHNRPLAIASFYVWNAGSHVQKSEEGLLRSLLYQTLVQCAALICTAFPDDWAMACENYRRGRMASATFKWKVKTYRQAILNLVRQTKMKVAFCFFVDGLDECTGRHDEVAELFQCVSRYENAKVCVSSRPLLDFEDSFRGFPTLMLEHLTHDDIKFYTSMRLRTNFRFTQLLMQEPMQAEILEESVVSRASGVFLWVKLVVGSLIEGIRNYDRITDLQKRLDLLPSDLEELYFHMFTTVQPLYLEHAAKLFRIVSTLDSGELSPLQLAFADEEDEELVFTIPCETMKEEEKVRKCREIEGRLKSRCRGLLEVQGLGQNALVCHEYVDAWKHAKVEWLHRTVPDYIRSPRIASILASAVSETFNPDVALLRSRILELKVDLHPQTPARFRSLVSEALSCAARAELILQVPQNDLCLELLKIIPQQWAHVTSRTTGWQNCILDDWDLPADNEDAFYSLCAVYNIGLFLKEKLDHDPGLIRRHRKARSLLRLVVLPTPKTHDSWWRDLNIIEMVLQKGADPNKIDDEASPWQHLLDFLHQDFRKYLNYASWSLRGENQRTATQWCKIATLFVDYGADPDATYTCTGRRTPESGKSFTATEVVRETFSKWIPSSGQRLEKLLQHKAQHTRRRTGPWKRSFVGLSHLSPPADAFRDSSPEIEGMAQRSVSLGAQDFGSPTASSNHASSVYLMSPSSATSSVSRFPSPSSPLEVHQQGLESPKPSFRVRKRRRRISFSLSHLFRSRSTSATASLSSASALVVSSSSVPVLPFSFSFSSSNPVLPSTSAPALPSISVPTRHSVHPPVLPPLSFTYESSSAPALPSISVPTRHPVHPPVLPPLSFTYESSSAPALPSISVPTRHPVHPPVLPPLSFTYASSSAG</sequence>
<evidence type="ECO:0008006" key="7">
    <source>
        <dbReference type="Google" id="ProtNLM"/>
    </source>
</evidence>
<dbReference type="AlphaFoldDB" id="A0A6G1GYE5"/>
<evidence type="ECO:0000259" key="3">
    <source>
        <dbReference type="Pfam" id="PF24883"/>
    </source>
</evidence>
<dbReference type="Pfam" id="PF25053">
    <property type="entry name" value="DUF7791"/>
    <property type="match status" value="1"/>
</dbReference>
<protein>
    <recommendedName>
        <fullName evidence="7">NACHT domain-containing protein</fullName>
    </recommendedName>
</protein>
<feature type="domain" description="Nephrocystin 3-like N-terminal" evidence="3">
    <location>
        <begin position="294"/>
        <end position="465"/>
    </location>
</feature>
<dbReference type="PANTHER" id="PTHR10039:SF5">
    <property type="entry name" value="NACHT DOMAIN-CONTAINING PROTEIN"/>
    <property type="match status" value="1"/>
</dbReference>
<evidence type="ECO:0000313" key="5">
    <source>
        <dbReference type="EMBL" id="KAF1985983.1"/>
    </source>
</evidence>
<evidence type="ECO:0000259" key="4">
    <source>
        <dbReference type="Pfam" id="PF25053"/>
    </source>
</evidence>
<evidence type="ECO:0000256" key="2">
    <source>
        <dbReference type="SAM" id="MobiDB-lite"/>
    </source>
</evidence>
<feature type="domain" description="DUF7791" evidence="4">
    <location>
        <begin position="575"/>
        <end position="713"/>
    </location>
</feature>
<dbReference type="InterPro" id="IPR056884">
    <property type="entry name" value="NPHP3-like_N"/>
</dbReference>